<organism evidence="1 2">
    <name type="scientific">Auritidibacter ignavus</name>
    <dbReference type="NCBI Taxonomy" id="678932"/>
    <lineage>
        <taxon>Bacteria</taxon>
        <taxon>Bacillati</taxon>
        <taxon>Actinomycetota</taxon>
        <taxon>Actinomycetes</taxon>
        <taxon>Micrococcales</taxon>
        <taxon>Micrococcaceae</taxon>
        <taxon>Auritidibacter</taxon>
    </lineage>
</organism>
<dbReference type="AlphaFoldDB" id="A0AAJ6DER5"/>
<dbReference type="InterPro" id="IPR015001">
    <property type="entry name" value="DUF1850"/>
</dbReference>
<evidence type="ECO:0000313" key="1">
    <source>
        <dbReference type="EMBL" id="WGH92893.1"/>
    </source>
</evidence>
<dbReference type="EMBL" id="CP122566">
    <property type="protein sequence ID" value="WGH92893.1"/>
    <property type="molecule type" value="Genomic_DNA"/>
</dbReference>
<gene>
    <name evidence="1" type="ORF">QDX21_11435</name>
</gene>
<keyword evidence="2" id="KW-1185">Reference proteome</keyword>
<accession>A0AAJ6DER5</accession>
<protein>
    <submittedName>
        <fullName evidence="1">DUF1850 domain-containing protein</fullName>
    </submittedName>
</protein>
<dbReference type="Pfam" id="PF08905">
    <property type="entry name" value="DUF1850"/>
    <property type="match status" value="1"/>
</dbReference>
<dbReference type="Proteomes" id="UP001224674">
    <property type="component" value="Chromosome"/>
</dbReference>
<reference evidence="1 2" key="1">
    <citation type="submission" date="2023-03" db="EMBL/GenBank/DDBJ databases">
        <title>Complete genome sequences of several Auritidibacter ignavus strains isolated from ear infections.</title>
        <authorList>
            <person name="Baehr T."/>
            <person name="Baumhoegger A.M."/>
        </authorList>
    </citation>
    <scope>NUCLEOTIDE SEQUENCE [LARGE SCALE GENOMIC DNA]</scope>
    <source>
        <strain evidence="1 2">BABAE-6</strain>
    </source>
</reference>
<dbReference type="RefSeq" id="WP_279674773.1">
    <property type="nucleotide sequence ID" value="NZ_CP122565.1"/>
</dbReference>
<evidence type="ECO:0000313" key="2">
    <source>
        <dbReference type="Proteomes" id="UP001224674"/>
    </source>
</evidence>
<sequence length="115" mass="12990">MYATLPAKDGTTISLSWVHSIELTPWTDIFTVTPTGLVLTQTRFSSYGAGMPAGEQGDLRYEGNQVVIDNIDRPFDAIRWIHSHRAQYQVLIDHDPQCIDATQLPDHQRLEIVLL</sequence>
<name>A0AAJ6DER5_9MICC</name>
<proteinExistence type="predicted"/>